<dbReference type="Proteomes" id="UP000546126">
    <property type="component" value="Unassembled WGS sequence"/>
</dbReference>
<comment type="caution">
    <text evidence="1">The sequence shown here is derived from an EMBL/GenBank/DDBJ whole genome shotgun (WGS) entry which is preliminary data.</text>
</comment>
<accession>A0A7Y6ITW1</accession>
<dbReference type="RefSeq" id="WP_175603777.1">
    <property type="nucleotide sequence ID" value="NZ_JABWGO010000008.1"/>
</dbReference>
<organism evidence="1 2">
    <name type="scientific">Nonomuraea rhodomycinica</name>
    <dbReference type="NCBI Taxonomy" id="1712872"/>
    <lineage>
        <taxon>Bacteria</taxon>
        <taxon>Bacillati</taxon>
        <taxon>Actinomycetota</taxon>
        <taxon>Actinomycetes</taxon>
        <taxon>Streptosporangiales</taxon>
        <taxon>Streptosporangiaceae</taxon>
        <taxon>Nonomuraea</taxon>
    </lineage>
</organism>
<dbReference type="SUPFAM" id="SSF48452">
    <property type="entry name" value="TPR-like"/>
    <property type="match status" value="1"/>
</dbReference>
<gene>
    <name evidence="1" type="ORF">HT134_29875</name>
</gene>
<reference evidence="1 2" key="1">
    <citation type="submission" date="2020-06" db="EMBL/GenBank/DDBJ databases">
        <authorList>
            <person name="Chanama M."/>
        </authorList>
    </citation>
    <scope>NUCLEOTIDE SEQUENCE [LARGE SCALE GENOMIC DNA]</scope>
    <source>
        <strain evidence="1 2">TBRC6557</strain>
    </source>
</reference>
<evidence type="ECO:0000313" key="2">
    <source>
        <dbReference type="Proteomes" id="UP000546126"/>
    </source>
</evidence>
<sequence length="137" mass="14702">MARNGPDDTTRRDTSEVAAVEGLLAYAHTRRRRSRARVRGVREAVERSRALAGLDPLTHTPLLVRALRALARVLLGRGQPDEALPHALEAVALARPLGGPALVMCLATLTETYEALHRYSEAAAAAREAEAAAEPPP</sequence>
<dbReference type="AlphaFoldDB" id="A0A7Y6ITW1"/>
<dbReference type="Gene3D" id="1.25.40.10">
    <property type="entry name" value="Tetratricopeptide repeat domain"/>
    <property type="match status" value="1"/>
</dbReference>
<keyword evidence="2" id="KW-1185">Reference proteome</keyword>
<dbReference type="EMBL" id="JABWGO010000008">
    <property type="protein sequence ID" value="NUW44302.1"/>
    <property type="molecule type" value="Genomic_DNA"/>
</dbReference>
<proteinExistence type="predicted"/>
<name>A0A7Y6ITW1_9ACTN</name>
<evidence type="ECO:0000313" key="1">
    <source>
        <dbReference type="EMBL" id="NUW44302.1"/>
    </source>
</evidence>
<protein>
    <submittedName>
        <fullName evidence="1">Tetratricopeptide repeat protein</fullName>
    </submittedName>
</protein>
<dbReference type="InterPro" id="IPR011990">
    <property type="entry name" value="TPR-like_helical_dom_sf"/>
</dbReference>
<dbReference type="Pfam" id="PF13424">
    <property type="entry name" value="TPR_12"/>
    <property type="match status" value="1"/>
</dbReference>